<evidence type="ECO:0000313" key="6">
    <source>
        <dbReference type="Proteomes" id="UP000553981"/>
    </source>
</evidence>
<organism evidence="5 6">
    <name type="scientific">Mobiluncus curtisii</name>
    <dbReference type="NCBI Taxonomy" id="2051"/>
    <lineage>
        <taxon>Bacteria</taxon>
        <taxon>Bacillati</taxon>
        <taxon>Actinomycetota</taxon>
        <taxon>Actinomycetes</taxon>
        <taxon>Actinomycetales</taxon>
        <taxon>Actinomycetaceae</taxon>
        <taxon>Mobiluncus</taxon>
    </lineage>
</organism>
<evidence type="ECO:0000313" key="5">
    <source>
        <dbReference type="EMBL" id="NMW87352.1"/>
    </source>
</evidence>
<feature type="binding site" evidence="4">
    <location>
        <position position="95"/>
    </location>
    <ligand>
        <name>Zn(2+)</name>
        <dbReference type="ChEBI" id="CHEBI:29105"/>
    </ligand>
</feature>
<dbReference type="Proteomes" id="UP000553981">
    <property type="component" value="Unassembled WGS sequence"/>
</dbReference>
<reference evidence="5 6" key="1">
    <citation type="submission" date="2020-04" db="EMBL/GenBank/DDBJ databases">
        <title>Antimicrobial susceptibility and clonality of vaginal-derived multi-drug resistant Mobiluncus isolates in China.</title>
        <authorList>
            <person name="Zhang X."/>
        </authorList>
    </citation>
    <scope>NUCLEOTIDE SEQUENCE [LARGE SCALE GENOMIC DNA]</scope>
    <source>
        <strain evidence="5 6">19</strain>
    </source>
</reference>
<evidence type="ECO:0000256" key="4">
    <source>
        <dbReference type="HAMAP-Rule" id="MF_00213"/>
    </source>
</evidence>
<dbReference type="GO" id="GO:0016151">
    <property type="term" value="F:nickel cation binding"/>
    <property type="evidence" value="ECO:0007669"/>
    <property type="project" value="UniProtKB-UniRule"/>
</dbReference>
<dbReference type="EMBL" id="JABCUI010000002">
    <property type="protein sequence ID" value="NMW87352.1"/>
    <property type="molecule type" value="Genomic_DNA"/>
</dbReference>
<accession>A0A7Y0UHP7</accession>
<dbReference type="InterPro" id="IPR000688">
    <property type="entry name" value="HypA/HybF"/>
</dbReference>
<evidence type="ECO:0000256" key="3">
    <source>
        <dbReference type="ARBA" id="ARBA00022833"/>
    </source>
</evidence>
<dbReference type="RefSeq" id="WP_004008751.1">
    <property type="nucleotide sequence ID" value="NZ_CAMUDJ010000001.1"/>
</dbReference>
<feature type="binding site" evidence="4">
    <location>
        <position position="78"/>
    </location>
    <ligand>
        <name>Zn(2+)</name>
        <dbReference type="ChEBI" id="CHEBI:29105"/>
    </ligand>
</feature>
<dbReference type="GO" id="GO:0051604">
    <property type="term" value="P:protein maturation"/>
    <property type="evidence" value="ECO:0007669"/>
    <property type="project" value="InterPro"/>
</dbReference>
<dbReference type="PANTHER" id="PTHR34535">
    <property type="entry name" value="HYDROGENASE MATURATION FACTOR HYPA"/>
    <property type="match status" value="1"/>
</dbReference>
<keyword evidence="3 4" id="KW-0862">Zinc</keyword>
<feature type="binding site" evidence="4">
    <location>
        <position position="75"/>
    </location>
    <ligand>
        <name>Zn(2+)</name>
        <dbReference type="ChEBI" id="CHEBI:29105"/>
    </ligand>
</feature>
<dbReference type="PANTHER" id="PTHR34535:SF3">
    <property type="entry name" value="HYDROGENASE MATURATION FACTOR HYPA"/>
    <property type="match status" value="1"/>
</dbReference>
<comment type="caution">
    <text evidence="5">The sequence shown here is derived from an EMBL/GenBank/DDBJ whole genome shotgun (WGS) entry which is preliminary data.</text>
</comment>
<dbReference type="GO" id="GO:0008270">
    <property type="term" value="F:zinc ion binding"/>
    <property type="evidence" value="ECO:0007669"/>
    <property type="project" value="UniProtKB-UniRule"/>
</dbReference>
<comment type="function">
    <text evidence="4">Involved in the maturation of [NiFe] hydrogenases. Required for nickel insertion into the metal center of the hydrogenase.</text>
</comment>
<comment type="similarity">
    <text evidence="4">Belongs to the HypA/HybF family.</text>
</comment>
<proteinExistence type="inferred from homology"/>
<dbReference type="AlphaFoldDB" id="A0A7Y0UHP7"/>
<evidence type="ECO:0000256" key="2">
    <source>
        <dbReference type="ARBA" id="ARBA00022723"/>
    </source>
</evidence>
<gene>
    <name evidence="4" type="primary">hypA</name>
    <name evidence="5" type="ORF">HHJ67_06240</name>
</gene>
<dbReference type="Gene3D" id="3.30.2320.80">
    <property type="match status" value="1"/>
</dbReference>
<feature type="binding site" evidence="4">
    <location>
        <position position="92"/>
    </location>
    <ligand>
        <name>Zn(2+)</name>
        <dbReference type="ChEBI" id="CHEBI:29105"/>
    </ligand>
</feature>
<feature type="binding site" evidence="4">
    <location>
        <position position="2"/>
    </location>
    <ligand>
        <name>Ni(2+)</name>
        <dbReference type="ChEBI" id="CHEBI:49786"/>
    </ligand>
</feature>
<name>A0A7Y0UHP7_9ACTO</name>
<keyword evidence="1 4" id="KW-0533">Nickel</keyword>
<dbReference type="Pfam" id="PF01155">
    <property type="entry name" value="HypA"/>
    <property type="match status" value="1"/>
</dbReference>
<protein>
    <recommendedName>
        <fullName evidence="4">Hydrogenase maturation factor HypA</fullName>
    </recommendedName>
</protein>
<sequence>MHELGLLTSVVAAVEKAAAQADSQVTRVEKVALDVGTMSEAIPEALYGSWPIARQDSICAQAELEVTMIPASVYCPRCARDVPIDEFFALTCPECGMPTGNLTHGREFKIAWVQWDTASEDPSSAAES</sequence>
<dbReference type="PIRSF" id="PIRSF004761">
    <property type="entry name" value="Hydrgn_mat_HypA"/>
    <property type="match status" value="1"/>
</dbReference>
<evidence type="ECO:0000256" key="1">
    <source>
        <dbReference type="ARBA" id="ARBA00022596"/>
    </source>
</evidence>
<dbReference type="HAMAP" id="MF_00213">
    <property type="entry name" value="HypA_HybF"/>
    <property type="match status" value="1"/>
</dbReference>
<keyword evidence="2 4" id="KW-0479">Metal-binding</keyword>